<dbReference type="InParanoid" id="A0A482WXB8"/>
<dbReference type="Gene3D" id="1.20.58.60">
    <property type="match status" value="1"/>
</dbReference>
<proteinExistence type="predicted"/>
<sequence length="333" mass="38814">MRQPTLIASGGDSRIWLQLRVGAVSEGVFHDHTGTGSPGFVSWPLPIRRFENSSMKSCFSLSSLQRSSNSLESPEHARLRERPYNSLKKKRRNDPDTETWHRSPGVYASEENKDEFWAALKNNYQYLMDNNLIESCREAGKELGYPDTDWSFDKFTDQFVELNSWLTSIQETVYSREETVVDPLLRRSQFEELQRKSYRRKLFNNQGGRLVARSPELKNEVAWRIEHLNTKWERLEQTVTPRIKMHPVHMDVCIDVEHELRCLKTWIKQTDKSLPSIDFHSKWTPAELKEKSKEHERRPHMKAKKAAPGGPVFQGPRTAVNHSLENEITPVKQ</sequence>
<gene>
    <name evidence="2" type="ORF">LSTR_LSTR005442</name>
</gene>
<dbReference type="OrthoDB" id="10041151at2759"/>
<keyword evidence="3" id="KW-1185">Reference proteome</keyword>
<comment type="caution">
    <text evidence="2">The sequence shown here is derived from an EMBL/GenBank/DDBJ whole genome shotgun (WGS) entry which is preliminary data.</text>
</comment>
<dbReference type="SMR" id="A0A482WXB8"/>
<feature type="compositionally biased region" description="Basic and acidic residues" evidence="1">
    <location>
        <begin position="287"/>
        <end position="297"/>
    </location>
</feature>
<dbReference type="STRING" id="195883.A0A482WXB8"/>
<dbReference type="Proteomes" id="UP000291343">
    <property type="component" value="Unassembled WGS sequence"/>
</dbReference>
<evidence type="ECO:0000313" key="3">
    <source>
        <dbReference type="Proteomes" id="UP000291343"/>
    </source>
</evidence>
<dbReference type="SUPFAM" id="SSF46966">
    <property type="entry name" value="Spectrin repeat"/>
    <property type="match status" value="1"/>
</dbReference>
<dbReference type="AlphaFoldDB" id="A0A482WXB8"/>
<name>A0A482WXB8_LAOST</name>
<organism evidence="2 3">
    <name type="scientific">Laodelphax striatellus</name>
    <name type="common">Small brown planthopper</name>
    <name type="synonym">Delphax striatella</name>
    <dbReference type="NCBI Taxonomy" id="195883"/>
    <lineage>
        <taxon>Eukaryota</taxon>
        <taxon>Metazoa</taxon>
        <taxon>Ecdysozoa</taxon>
        <taxon>Arthropoda</taxon>
        <taxon>Hexapoda</taxon>
        <taxon>Insecta</taxon>
        <taxon>Pterygota</taxon>
        <taxon>Neoptera</taxon>
        <taxon>Paraneoptera</taxon>
        <taxon>Hemiptera</taxon>
        <taxon>Auchenorrhyncha</taxon>
        <taxon>Fulgoroidea</taxon>
        <taxon>Delphacidae</taxon>
        <taxon>Criomorphinae</taxon>
        <taxon>Laodelphax</taxon>
    </lineage>
</organism>
<feature type="region of interest" description="Disordered" evidence="1">
    <location>
        <begin position="82"/>
        <end position="103"/>
    </location>
</feature>
<accession>A0A482WXB8</accession>
<dbReference type="EMBL" id="QKKF02022863">
    <property type="protein sequence ID" value="RZF37942.1"/>
    <property type="molecule type" value="Genomic_DNA"/>
</dbReference>
<feature type="region of interest" description="Disordered" evidence="1">
    <location>
        <begin position="285"/>
        <end position="333"/>
    </location>
</feature>
<protein>
    <submittedName>
        <fullName evidence="2">Uncharacterized protein</fullName>
    </submittedName>
</protein>
<evidence type="ECO:0000313" key="2">
    <source>
        <dbReference type="EMBL" id="RZF37942.1"/>
    </source>
</evidence>
<reference evidence="2 3" key="1">
    <citation type="journal article" date="2017" name="Gigascience">
        <title>Genome sequence of the small brown planthopper, Laodelphax striatellus.</title>
        <authorList>
            <person name="Zhu J."/>
            <person name="Jiang F."/>
            <person name="Wang X."/>
            <person name="Yang P."/>
            <person name="Bao Y."/>
            <person name="Zhao W."/>
            <person name="Wang W."/>
            <person name="Lu H."/>
            <person name="Wang Q."/>
            <person name="Cui N."/>
            <person name="Li J."/>
            <person name="Chen X."/>
            <person name="Luo L."/>
            <person name="Yu J."/>
            <person name="Kang L."/>
            <person name="Cui F."/>
        </authorList>
    </citation>
    <scope>NUCLEOTIDE SEQUENCE [LARGE SCALE GENOMIC DNA]</scope>
    <source>
        <strain evidence="2">Lst14</strain>
    </source>
</reference>
<evidence type="ECO:0000256" key="1">
    <source>
        <dbReference type="SAM" id="MobiDB-lite"/>
    </source>
</evidence>